<evidence type="ECO:0000313" key="3">
    <source>
        <dbReference type="WBParaSite" id="TMUE_2000007194.1"/>
    </source>
</evidence>
<dbReference type="Proteomes" id="UP000046395">
    <property type="component" value="Unassembled WGS sequence"/>
</dbReference>
<reference evidence="3" key="1">
    <citation type="submission" date="2019-12" db="UniProtKB">
        <authorList>
            <consortium name="WormBaseParasite"/>
        </authorList>
    </citation>
    <scope>IDENTIFICATION</scope>
</reference>
<proteinExistence type="predicted"/>
<keyword evidence="2" id="KW-1185">Reference proteome</keyword>
<protein>
    <submittedName>
        <fullName evidence="3">MD-2-related lipid-recognition domain-containing protein</fullName>
    </submittedName>
</protein>
<evidence type="ECO:0000313" key="2">
    <source>
        <dbReference type="Proteomes" id="UP000046395"/>
    </source>
</evidence>
<organism evidence="2 3">
    <name type="scientific">Trichuris muris</name>
    <name type="common">Mouse whipworm</name>
    <dbReference type="NCBI Taxonomy" id="70415"/>
    <lineage>
        <taxon>Eukaryota</taxon>
        <taxon>Metazoa</taxon>
        <taxon>Ecdysozoa</taxon>
        <taxon>Nematoda</taxon>
        <taxon>Enoplea</taxon>
        <taxon>Dorylaimia</taxon>
        <taxon>Trichinellida</taxon>
        <taxon>Trichuridae</taxon>
        <taxon>Trichuris</taxon>
    </lineage>
</organism>
<evidence type="ECO:0000256" key="1">
    <source>
        <dbReference type="SAM" id="SignalP"/>
    </source>
</evidence>
<dbReference type="PANTHER" id="PTHR35573">
    <property type="entry name" value="PROTEIN CBG22129"/>
    <property type="match status" value="1"/>
</dbReference>
<sequence>MKLFAANTAAILISVAAALCPPPDGTETKLYIKQCDNTEKSSQFRIFNLTITDNNGVTTYPLTIKKPMVVHVDLQNTGSTVHKISSDMTLYVYGKLLWSECSWINVPTFGHLNNISECQNCPIRPGAFKDLRIIYDLSRYQCLQTFLISGLPYAMDIKVFDGTQRSKQLACIRLEAIITK</sequence>
<name>A0A5S6QJ59_TRIMR</name>
<accession>A0A5S6QJ59</accession>
<dbReference type="AlphaFoldDB" id="A0A5S6QJ59"/>
<feature type="signal peptide" evidence="1">
    <location>
        <begin position="1"/>
        <end position="18"/>
    </location>
</feature>
<dbReference type="WBParaSite" id="TMUE_2000007194.1">
    <property type="protein sequence ID" value="TMUE_2000007194.1"/>
    <property type="gene ID" value="WBGene00287045"/>
</dbReference>
<keyword evidence="1" id="KW-0732">Signal</keyword>
<feature type="chain" id="PRO_5024429819" evidence="1">
    <location>
        <begin position="19"/>
        <end position="180"/>
    </location>
</feature>